<accession>A0A2P2CJ83</accession>
<gene>
    <name evidence="1" type="ORF">NOCA160002</name>
</gene>
<name>A0A2P2CJ83_9ZZZZ</name>
<dbReference type="AlphaFoldDB" id="A0A2P2CJ83"/>
<dbReference type="EMBL" id="CZKB01000026">
    <property type="protein sequence ID" value="CUR62054.1"/>
    <property type="molecule type" value="Genomic_DNA"/>
</dbReference>
<reference evidence="1" key="1">
    <citation type="submission" date="2015-08" db="EMBL/GenBank/DDBJ databases">
        <authorList>
            <person name="Babu N.S."/>
            <person name="Beckwith C.J."/>
            <person name="Beseler K.G."/>
            <person name="Brison A."/>
            <person name="Carone J.V."/>
            <person name="Caskin T.P."/>
            <person name="Diamond M."/>
            <person name="Durham M.E."/>
            <person name="Foxe J.M."/>
            <person name="Go M."/>
            <person name="Henderson B.A."/>
            <person name="Jones I.B."/>
            <person name="McGettigan J.A."/>
            <person name="Micheletti S.J."/>
            <person name="Nasrallah M.E."/>
            <person name="Ortiz D."/>
            <person name="Piller C.R."/>
            <person name="Privatt S.R."/>
            <person name="Schneider S.L."/>
            <person name="Sharp S."/>
            <person name="Smith T.C."/>
            <person name="Stanton J.D."/>
            <person name="Ullery H.E."/>
            <person name="Wilson R.J."/>
            <person name="Serrano M.G."/>
            <person name="Buck G."/>
            <person name="Lee V."/>
            <person name="Wang Y."/>
            <person name="Carvalho R."/>
            <person name="Voegtly L."/>
            <person name="Shi R."/>
            <person name="Duckworth R."/>
            <person name="Johnson A."/>
            <person name="Loviza R."/>
            <person name="Walstead R."/>
            <person name="Shah Z."/>
            <person name="Kiflezghi M."/>
            <person name="Wade K."/>
            <person name="Ball S.L."/>
            <person name="Bradley K.W."/>
            <person name="Asai D.J."/>
            <person name="Bowman C.A."/>
            <person name="Russell D.A."/>
            <person name="Pope W.H."/>
            <person name="Jacobs-Sera D."/>
            <person name="Hendrix R.W."/>
            <person name="Hatfull G.F."/>
        </authorList>
    </citation>
    <scope>NUCLEOTIDE SEQUENCE</scope>
</reference>
<evidence type="ECO:0000313" key="1">
    <source>
        <dbReference type="EMBL" id="CUR62054.1"/>
    </source>
</evidence>
<sequence>MRNGTTVVDDPLDEQTTTMQIQTSVSVGHEDLLGERMT</sequence>
<proteinExistence type="predicted"/>
<organism evidence="1">
    <name type="scientific">metagenome</name>
    <dbReference type="NCBI Taxonomy" id="256318"/>
    <lineage>
        <taxon>unclassified sequences</taxon>
        <taxon>metagenomes</taxon>
    </lineage>
</organism>
<protein>
    <submittedName>
        <fullName evidence="1">Uncharacterized protein</fullName>
    </submittedName>
</protein>